<feature type="transmembrane region" description="Helical" evidence="1">
    <location>
        <begin position="50"/>
        <end position="70"/>
    </location>
</feature>
<gene>
    <name evidence="2" type="ORF">AB205_0071200</name>
</gene>
<accession>A0A2G9R9U2</accession>
<evidence type="ECO:0000313" key="2">
    <source>
        <dbReference type="EMBL" id="PIO24609.1"/>
    </source>
</evidence>
<proteinExistence type="predicted"/>
<keyword evidence="1" id="KW-0812">Transmembrane</keyword>
<organism evidence="2 3">
    <name type="scientific">Aquarana catesbeiana</name>
    <name type="common">American bullfrog</name>
    <name type="synonym">Rana catesbeiana</name>
    <dbReference type="NCBI Taxonomy" id="8400"/>
    <lineage>
        <taxon>Eukaryota</taxon>
        <taxon>Metazoa</taxon>
        <taxon>Chordata</taxon>
        <taxon>Craniata</taxon>
        <taxon>Vertebrata</taxon>
        <taxon>Euteleostomi</taxon>
        <taxon>Amphibia</taxon>
        <taxon>Batrachia</taxon>
        <taxon>Anura</taxon>
        <taxon>Neobatrachia</taxon>
        <taxon>Ranoidea</taxon>
        <taxon>Ranidae</taxon>
        <taxon>Aquarana</taxon>
    </lineage>
</organism>
<protein>
    <recommendedName>
        <fullName evidence="4">GOLD domain-containing protein</fullName>
    </recommendedName>
</protein>
<dbReference type="EMBL" id="KV959600">
    <property type="protein sequence ID" value="PIO24609.1"/>
    <property type="molecule type" value="Genomic_DNA"/>
</dbReference>
<keyword evidence="1" id="KW-0472">Membrane</keyword>
<keyword evidence="1" id="KW-1133">Transmembrane helix</keyword>
<dbReference type="AlphaFoldDB" id="A0A2G9R9U2"/>
<dbReference type="Proteomes" id="UP000228934">
    <property type="component" value="Unassembled WGS sequence"/>
</dbReference>
<sequence length="81" mass="9354">MEEALDTDRTRVTDVQDSISHNLATVKNLQEHISVLQASRDELQATMKNITWGLTVVSTIGMLVLINRFWSCFYRRGSERR</sequence>
<keyword evidence="3" id="KW-1185">Reference proteome</keyword>
<name>A0A2G9R9U2_AQUCT</name>
<evidence type="ECO:0008006" key="4">
    <source>
        <dbReference type="Google" id="ProtNLM"/>
    </source>
</evidence>
<evidence type="ECO:0000256" key="1">
    <source>
        <dbReference type="SAM" id="Phobius"/>
    </source>
</evidence>
<evidence type="ECO:0000313" key="3">
    <source>
        <dbReference type="Proteomes" id="UP000228934"/>
    </source>
</evidence>
<reference evidence="3" key="1">
    <citation type="journal article" date="2017" name="Nat. Commun.">
        <title>The North American bullfrog draft genome provides insight into hormonal regulation of long noncoding RNA.</title>
        <authorList>
            <person name="Hammond S.A."/>
            <person name="Warren R.L."/>
            <person name="Vandervalk B.P."/>
            <person name="Kucuk E."/>
            <person name="Khan H."/>
            <person name="Gibb E.A."/>
            <person name="Pandoh P."/>
            <person name="Kirk H."/>
            <person name="Zhao Y."/>
            <person name="Jones M."/>
            <person name="Mungall A.J."/>
            <person name="Coope R."/>
            <person name="Pleasance S."/>
            <person name="Moore R.A."/>
            <person name="Holt R.A."/>
            <person name="Round J.M."/>
            <person name="Ohora S."/>
            <person name="Walle B.V."/>
            <person name="Veldhoen N."/>
            <person name="Helbing C.C."/>
            <person name="Birol I."/>
        </authorList>
    </citation>
    <scope>NUCLEOTIDE SEQUENCE [LARGE SCALE GENOMIC DNA]</scope>
</reference>